<evidence type="ECO:0000313" key="1">
    <source>
        <dbReference type="EMBL" id="GIE50462.1"/>
    </source>
</evidence>
<dbReference type="Proteomes" id="UP000647172">
    <property type="component" value="Unassembled WGS sequence"/>
</dbReference>
<gene>
    <name evidence="1" type="ORF">Ani05nite_39960</name>
</gene>
<dbReference type="EMBL" id="BOMQ01000049">
    <property type="protein sequence ID" value="GIE50462.1"/>
    <property type="molecule type" value="Genomic_DNA"/>
</dbReference>
<comment type="caution">
    <text evidence="1">The sequence shown here is derived from an EMBL/GenBank/DDBJ whole genome shotgun (WGS) entry which is preliminary data.</text>
</comment>
<evidence type="ECO:0000313" key="2">
    <source>
        <dbReference type="Proteomes" id="UP000647172"/>
    </source>
</evidence>
<name>A0A919JJ88_9ACTN</name>
<reference evidence="1" key="1">
    <citation type="submission" date="2021-01" db="EMBL/GenBank/DDBJ databases">
        <title>Whole genome shotgun sequence of Actinoplanes nipponensis NBRC 14063.</title>
        <authorList>
            <person name="Komaki H."/>
            <person name="Tamura T."/>
        </authorList>
    </citation>
    <scope>NUCLEOTIDE SEQUENCE</scope>
    <source>
        <strain evidence="1">NBRC 14063</strain>
    </source>
</reference>
<protein>
    <submittedName>
        <fullName evidence="1">Uncharacterized protein</fullName>
    </submittedName>
</protein>
<sequence length="137" mass="15435">MLAAESPTITQITKRRKLVWLFPDSAVKRVVQNHSAAPLMVVLVRVYRKGASDRGGYRKAKYVLEPHTTQEGWWDLPEVVTWPADQTEPPLGELSIDTQFVDAHGLQGRRVRLHTPQRIIGAAEAGYHPRDVESISD</sequence>
<accession>A0A919JJ88</accession>
<keyword evidence="2" id="KW-1185">Reference proteome</keyword>
<proteinExistence type="predicted"/>
<dbReference type="AlphaFoldDB" id="A0A919JJ88"/>
<organism evidence="1 2">
    <name type="scientific">Actinoplanes nipponensis</name>
    <dbReference type="NCBI Taxonomy" id="135950"/>
    <lineage>
        <taxon>Bacteria</taxon>
        <taxon>Bacillati</taxon>
        <taxon>Actinomycetota</taxon>
        <taxon>Actinomycetes</taxon>
        <taxon>Micromonosporales</taxon>
        <taxon>Micromonosporaceae</taxon>
        <taxon>Actinoplanes</taxon>
    </lineage>
</organism>